<proteinExistence type="predicted"/>
<dbReference type="Gene3D" id="3.90.50.10">
    <property type="entry name" value="Photosynthetic Reaction Center, subunit H, domain 2"/>
    <property type="match status" value="1"/>
</dbReference>
<protein>
    <recommendedName>
        <fullName evidence="2">PRC-barrel domain-containing protein</fullName>
    </recommendedName>
</protein>
<evidence type="ECO:0000313" key="3">
    <source>
        <dbReference type="EMBL" id="GAA2651266.1"/>
    </source>
</evidence>
<feature type="region of interest" description="Disordered" evidence="1">
    <location>
        <begin position="105"/>
        <end position="242"/>
    </location>
</feature>
<evidence type="ECO:0000313" key="4">
    <source>
        <dbReference type="Proteomes" id="UP001500994"/>
    </source>
</evidence>
<keyword evidence="4" id="KW-1185">Reference proteome</keyword>
<sequence>MNAPLGGTPQSLTGLHVVDAEGAKVGLVQQVYRDDATNEPEWITVRTGLFGMKETFVPLAGARRTGEELHVPHTKSTIKQAPRIDAEGHLDPSEEERLYRHYGLIRPGATEPTGTEPMGTSGTRGMGDTAGAPGAAGTRGPVGEGAGQPGRAPAEPTGQHRTRADGERNKLTDARTRNDARPMAVSRGAEDPHDTARSGEQLEFDTEADETGGRPGRKGTADDERPWRRRDERGGPGTDRPR</sequence>
<comment type="caution">
    <text evidence="3">The sequence shown here is derived from an EMBL/GenBank/DDBJ whole genome shotgun (WGS) entry which is preliminary data.</text>
</comment>
<accession>A0ABN3RFS2</accession>
<evidence type="ECO:0000256" key="1">
    <source>
        <dbReference type="SAM" id="MobiDB-lite"/>
    </source>
</evidence>
<gene>
    <name evidence="3" type="ORF">GCM10009864_14190</name>
</gene>
<dbReference type="InterPro" id="IPR014747">
    <property type="entry name" value="Bac_photo_RC_H_C"/>
</dbReference>
<dbReference type="InterPro" id="IPR027275">
    <property type="entry name" value="PRC-brl_dom"/>
</dbReference>
<feature type="compositionally biased region" description="Basic and acidic residues" evidence="1">
    <location>
        <begin position="188"/>
        <end position="197"/>
    </location>
</feature>
<name>A0ABN3RFS2_9ACTN</name>
<feature type="domain" description="PRC-barrel" evidence="2">
    <location>
        <begin position="11"/>
        <end position="64"/>
    </location>
</feature>
<dbReference type="InterPro" id="IPR011033">
    <property type="entry name" value="PRC_barrel-like_sf"/>
</dbReference>
<dbReference type="SUPFAM" id="SSF50346">
    <property type="entry name" value="PRC-barrel domain"/>
    <property type="match status" value="1"/>
</dbReference>
<dbReference type="Proteomes" id="UP001500994">
    <property type="component" value="Unassembled WGS sequence"/>
</dbReference>
<dbReference type="RefSeq" id="WP_344574114.1">
    <property type="nucleotide sequence ID" value="NZ_BAAARK010000003.1"/>
</dbReference>
<dbReference type="EMBL" id="BAAARK010000003">
    <property type="protein sequence ID" value="GAA2651266.1"/>
    <property type="molecule type" value="Genomic_DNA"/>
</dbReference>
<feature type="compositionally biased region" description="Basic and acidic residues" evidence="1">
    <location>
        <begin position="219"/>
        <end position="242"/>
    </location>
</feature>
<feature type="compositionally biased region" description="Basic and acidic residues" evidence="1">
    <location>
        <begin position="162"/>
        <end position="180"/>
    </location>
</feature>
<reference evidence="3 4" key="1">
    <citation type="journal article" date="2019" name="Int. J. Syst. Evol. Microbiol.">
        <title>The Global Catalogue of Microorganisms (GCM) 10K type strain sequencing project: providing services to taxonomists for standard genome sequencing and annotation.</title>
        <authorList>
            <consortium name="The Broad Institute Genomics Platform"/>
            <consortium name="The Broad Institute Genome Sequencing Center for Infectious Disease"/>
            <person name="Wu L."/>
            <person name="Ma J."/>
        </authorList>
    </citation>
    <scope>NUCLEOTIDE SEQUENCE [LARGE SCALE GENOMIC DNA]</scope>
    <source>
        <strain evidence="3 4">JCM 16374</strain>
    </source>
</reference>
<organism evidence="3 4">
    <name type="scientific">Streptomyces lunalinharesii</name>
    <dbReference type="NCBI Taxonomy" id="333384"/>
    <lineage>
        <taxon>Bacteria</taxon>
        <taxon>Bacillati</taxon>
        <taxon>Actinomycetota</taxon>
        <taxon>Actinomycetes</taxon>
        <taxon>Kitasatosporales</taxon>
        <taxon>Streptomycetaceae</taxon>
        <taxon>Streptomyces</taxon>
    </lineage>
</organism>
<feature type="compositionally biased region" description="Low complexity" evidence="1">
    <location>
        <begin position="126"/>
        <end position="139"/>
    </location>
</feature>
<dbReference type="Pfam" id="PF05239">
    <property type="entry name" value="PRC"/>
    <property type="match status" value="1"/>
</dbReference>
<evidence type="ECO:0000259" key="2">
    <source>
        <dbReference type="Pfam" id="PF05239"/>
    </source>
</evidence>